<keyword evidence="1" id="KW-0732">Signal</keyword>
<feature type="chain" id="PRO_5037343244" description="Lipoprotein" evidence="1">
    <location>
        <begin position="20"/>
        <end position="270"/>
    </location>
</feature>
<accession>A0A916Z4H4</accession>
<evidence type="ECO:0000313" key="3">
    <source>
        <dbReference type="Proteomes" id="UP000609064"/>
    </source>
</evidence>
<dbReference type="Proteomes" id="UP000609064">
    <property type="component" value="Unassembled WGS sequence"/>
</dbReference>
<comment type="caution">
    <text evidence="2">The sequence shown here is derived from an EMBL/GenBank/DDBJ whole genome shotgun (WGS) entry which is preliminary data.</text>
</comment>
<dbReference type="PROSITE" id="PS51257">
    <property type="entry name" value="PROKAR_LIPOPROTEIN"/>
    <property type="match status" value="1"/>
</dbReference>
<organism evidence="2 3">
    <name type="scientific">Emticicia aquatilis</name>
    <dbReference type="NCBI Taxonomy" id="1537369"/>
    <lineage>
        <taxon>Bacteria</taxon>
        <taxon>Pseudomonadati</taxon>
        <taxon>Bacteroidota</taxon>
        <taxon>Cytophagia</taxon>
        <taxon>Cytophagales</taxon>
        <taxon>Leadbetterellaceae</taxon>
        <taxon>Emticicia</taxon>
    </lineage>
</organism>
<reference evidence="2" key="1">
    <citation type="journal article" date="2014" name="Int. J. Syst. Evol. Microbiol.">
        <title>Complete genome sequence of Corynebacterium casei LMG S-19264T (=DSM 44701T), isolated from a smear-ripened cheese.</title>
        <authorList>
            <consortium name="US DOE Joint Genome Institute (JGI-PGF)"/>
            <person name="Walter F."/>
            <person name="Albersmeier A."/>
            <person name="Kalinowski J."/>
            <person name="Ruckert C."/>
        </authorList>
    </citation>
    <scope>NUCLEOTIDE SEQUENCE</scope>
    <source>
        <strain evidence="2">CGMCC 1.15958</strain>
    </source>
</reference>
<feature type="signal peptide" evidence="1">
    <location>
        <begin position="1"/>
        <end position="19"/>
    </location>
</feature>
<sequence length="270" mass="30527">MTKNLLFFLISLCILTACSTNTTLISNVKVNAIKETGYLNSVSNINVIANSDELPNTNAMNQMVATNSDIIYTELTHTADIKSELIELTPYEANIVYRDIAKKIDTLANYRLKVKNMDNATGRKILKKEMQSTFSAMTLSENTINILKTKNKQYVSFILTLGSTRTYENAKDARRDFLLTNALGISLVATTGFGFYKLPQMVYSCINEILIIDVFNNNLVFYNQTITPNGDPANPKDLRQNIFEAFEGYWVKKSEDTKKYVKVEKVKDSK</sequence>
<dbReference type="EMBL" id="BMKK01000010">
    <property type="protein sequence ID" value="GGD74165.1"/>
    <property type="molecule type" value="Genomic_DNA"/>
</dbReference>
<protein>
    <recommendedName>
        <fullName evidence="4">Lipoprotein</fullName>
    </recommendedName>
</protein>
<evidence type="ECO:0000256" key="1">
    <source>
        <dbReference type="SAM" id="SignalP"/>
    </source>
</evidence>
<evidence type="ECO:0008006" key="4">
    <source>
        <dbReference type="Google" id="ProtNLM"/>
    </source>
</evidence>
<proteinExistence type="predicted"/>
<evidence type="ECO:0000313" key="2">
    <source>
        <dbReference type="EMBL" id="GGD74165.1"/>
    </source>
</evidence>
<gene>
    <name evidence="2" type="ORF">GCM10011514_42850</name>
</gene>
<dbReference type="AlphaFoldDB" id="A0A916Z4H4"/>
<reference evidence="2" key="2">
    <citation type="submission" date="2020-09" db="EMBL/GenBank/DDBJ databases">
        <authorList>
            <person name="Sun Q."/>
            <person name="Zhou Y."/>
        </authorList>
    </citation>
    <scope>NUCLEOTIDE SEQUENCE</scope>
    <source>
        <strain evidence="2">CGMCC 1.15958</strain>
    </source>
</reference>
<dbReference type="RefSeq" id="WP_188769230.1">
    <property type="nucleotide sequence ID" value="NZ_BMKK01000010.1"/>
</dbReference>
<name>A0A916Z4H4_9BACT</name>
<keyword evidence="3" id="KW-1185">Reference proteome</keyword>